<dbReference type="PROSITE" id="PS50110">
    <property type="entry name" value="RESPONSE_REGULATORY"/>
    <property type="match status" value="1"/>
</dbReference>
<evidence type="ECO:0000313" key="5">
    <source>
        <dbReference type="Proteomes" id="UP001207408"/>
    </source>
</evidence>
<accession>A0AAE3SHY4</accession>
<proteinExistence type="predicted"/>
<organism evidence="4 5">
    <name type="scientific">Plebeiibacterium marinum</name>
    <dbReference type="NCBI Taxonomy" id="2992111"/>
    <lineage>
        <taxon>Bacteria</taxon>
        <taxon>Pseudomonadati</taxon>
        <taxon>Bacteroidota</taxon>
        <taxon>Bacteroidia</taxon>
        <taxon>Marinilabiliales</taxon>
        <taxon>Marinilabiliaceae</taxon>
        <taxon>Plebeiibacterium</taxon>
    </lineage>
</organism>
<dbReference type="EMBL" id="JAPDPI010000001">
    <property type="protein sequence ID" value="MCW3804170.1"/>
    <property type="molecule type" value="Genomic_DNA"/>
</dbReference>
<dbReference type="PANTHER" id="PTHR44591">
    <property type="entry name" value="STRESS RESPONSE REGULATOR PROTEIN 1"/>
    <property type="match status" value="1"/>
</dbReference>
<evidence type="ECO:0000313" key="4">
    <source>
        <dbReference type="EMBL" id="MCW3804170.1"/>
    </source>
</evidence>
<dbReference type="Gene3D" id="3.40.50.2300">
    <property type="match status" value="1"/>
</dbReference>
<dbReference type="InterPro" id="IPR011006">
    <property type="entry name" value="CheY-like_superfamily"/>
</dbReference>
<feature type="modified residue" description="4-aspartylphosphate" evidence="2">
    <location>
        <position position="60"/>
    </location>
</feature>
<evidence type="ECO:0000259" key="3">
    <source>
        <dbReference type="PROSITE" id="PS50110"/>
    </source>
</evidence>
<evidence type="ECO:0000256" key="2">
    <source>
        <dbReference type="PROSITE-ProRule" id="PRU00169"/>
    </source>
</evidence>
<evidence type="ECO:0000256" key="1">
    <source>
        <dbReference type="ARBA" id="ARBA00022553"/>
    </source>
</evidence>
<keyword evidence="1 2" id="KW-0597">Phosphoprotein</keyword>
<gene>
    <name evidence="4" type="ORF">OM074_00965</name>
</gene>
<dbReference type="GO" id="GO:0000160">
    <property type="term" value="P:phosphorelay signal transduction system"/>
    <property type="evidence" value="ECO:0007669"/>
    <property type="project" value="InterPro"/>
</dbReference>
<sequence>MRKKKMACNYLIISEDIVFSSIIQRYLLNSFSKPYIKTCNSFSSLKGLKDNENFDIILLDNSITGAANYEVITFLRHKKSITTPVIYFSNMEIDIEKARQKGANIFFKKPFVPTEVIKEINSLLN</sequence>
<dbReference type="PANTHER" id="PTHR44591:SF3">
    <property type="entry name" value="RESPONSE REGULATORY DOMAIN-CONTAINING PROTEIN"/>
    <property type="match status" value="1"/>
</dbReference>
<reference evidence="4" key="1">
    <citation type="submission" date="2022-10" db="EMBL/GenBank/DDBJ databases">
        <authorList>
            <person name="Yu W.X."/>
        </authorList>
    </citation>
    <scope>NUCLEOTIDE SEQUENCE</scope>
    <source>
        <strain evidence="4">D04</strain>
    </source>
</reference>
<comment type="caution">
    <text evidence="4">The sequence shown here is derived from an EMBL/GenBank/DDBJ whole genome shotgun (WGS) entry which is preliminary data.</text>
</comment>
<dbReference type="SUPFAM" id="SSF52172">
    <property type="entry name" value="CheY-like"/>
    <property type="match status" value="1"/>
</dbReference>
<dbReference type="InterPro" id="IPR050595">
    <property type="entry name" value="Bact_response_regulator"/>
</dbReference>
<dbReference type="RefSeq" id="WP_301197393.1">
    <property type="nucleotide sequence ID" value="NZ_JAPDPI010000001.1"/>
</dbReference>
<dbReference type="InterPro" id="IPR001789">
    <property type="entry name" value="Sig_transdc_resp-reg_receiver"/>
</dbReference>
<dbReference type="SMART" id="SM00448">
    <property type="entry name" value="REC"/>
    <property type="match status" value="1"/>
</dbReference>
<protein>
    <submittedName>
        <fullName evidence="4">Response regulator</fullName>
    </submittedName>
</protein>
<feature type="domain" description="Response regulatory" evidence="3">
    <location>
        <begin position="9"/>
        <end position="124"/>
    </location>
</feature>
<dbReference type="Proteomes" id="UP001207408">
    <property type="component" value="Unassembled WGS sequence"/>
</dbReference>
<name>A0AAE3SHY4_9BACT</name>
<dbReference type="AlphaFoldDB" id="A0AAE3SHY4"/>
<dbReference type="Pfam" id="PF00072">
    <property type="entry name" value="Response_reg"/>
    <property type="match status" value="1"/>
</dbReference>
<keyword evidence="5" id="KW-1185">Reference proteome</keyword>